<organism evidence="6 7">
    <name type="scientific">Corynebacterium kalinowskii</name>
    <dbReference type="NCBI Taxonomy" id="2675216"/>
    <lineage>
        <taxon>Bacteria</taxon>
        <taxon>Bacillati</taxon>
        <taxon>Actinomycetota</taxon>
        <taxon>Actinomycetes</taxon>
        <taxon>Mycobacteriales</taxon>
        <taxon>Corynebacteriaceae</taxon>
        <taxon>Corynebacterium</taxon>
    </lineage>
</organism>
<evidence type="ECO:0000313" key="7">
    <source>
        <dbReference type="Proteomes" id="UP000427071"/>
    </source>
</evidence>
<dbReference type="AlphaFoldDB" id="A0A6B8VP45"/>
<feature type="transmembrane region" description="Helical" evidence="5">
    <location>
        <begin position="182"/>
        <end position="203"/>
    </location>
</feature>
<dbReference type="KEGG" id="ckw:CKALI_02095"/>
<evidence type="ECO:0000256" key="2">
    <source>
        <dbReference type="ARBA" id="ARBA00022692"/>
    </source>
</evidence>
<accession>A0A6B8VP45</accession>
<keyword evidence="4 5" id="KW-0472">Membrane</keyword>
<keyword evidence="2 5" id="KW-0812">Transmembrane</keyword>
<evidence type="ECO:0000256" key="3">
    <source>
        <dbReference type="ARBA" id="ARBA00022989"/>
    </source>
</evidence>
<dbReference type="GO" id="GO:0005384">
    <property type="term" value="F:manganese ion transmembrane transporter activity"/>
    <property type="evidence" value="ECO:0007669"/>
    <property type="project" value="InterPro"/>
</dbReference>
<comment type="subcellular location">
    <subcellularLocation>
        <location evidence="1">Endomembrane system</location>
        <topology evidence="1">Multi-pass membrane protein</topology>
    </subcellularLocation>
</comment>
<reference evidence="7" key="1">
    <citation type="submission" date="2019-11" db="EMBL/GenBank/DDBJ databases">
        <title>Complete genome sequence of Corynebacterium kalinowskii 1959, a novel Corynebacterium species isolated from soil of a small paddock in Vilsendorf, Germany.</title>
        <authorList>
            <person name="Schaffert L."/>
            <person name="Ruwe M."/>
            <person name="Milse J."/>
            <person name="Hanuschka K."/>
            <person name="Ortseifen V."/>
            <person name="Droste J."/>
            <person name="Brandt D."/>
            <person name="Schlueter L."/>
            <person name="Kutter Y."/>
            <person name="Vinke S."/>
            <person name="Viehoefer P."/>
            <person name="Jacob L."/>
            <person name="Luebke N.-C."/>
            <person name="Schulte-Berndt E."/>
            <person name="Hain C."/>
            <person name="Linder M."/>
            <person name="Schmidt P."/>
            <person name="Wollenschlaeger L."/>
            <person name="Luttermann T."/>
            <person name="Thieme E."/>
            <person name="Hassa J."/>
            <person name="Haak M."/>
            <person name="Wittchen M."/>
            <person name="Mentz A."/>
            <person name="Persicke M."/>
            <person name="Busche T."/>
            <person name="Ruckert C."/>
        </authorList>
    </citation>
    <scope>NUCLEOTIDE SEQUENCE [LARGE SCALE GENOMIC DNA]</scope>
    <source>
        <strain evidence="7">1959</strain>
    </source>
</reference>
<evidence type="ECO:0000256" key="1">
    <source>
        <dbReference type="ARBA" id="ARBA00004127"/>
    </source>
</evidence>
<evidence type="ECO:0000313" key="6">
    <source>
        <dbReference type="EMBL" id="QGU01317.1"/>
    </source>
</evidence>
<keyword evidence="7" id="KW-1185">Reference proteome</keyword>
<dbReference type="CDD" id="cd02432">
    <property type="entry name" value="Nodulin-21_like_1"/>
    <property type="match status" value="1"/>
</dbReference>
<dbReference type="EMBL" id="CP046452">
    <property type="protein sequence ID" value="QGU01317.1"/>
    <property type="molecule type" value="Genomic_DNA"/>
</dbReference>
<dbReference type="RefSeq" id="WP_156191730.1">
    <property type="nucleotide sequence ID" value="NZ_CP046452.1"/>
</dbReference>
<name>A0A6B8VP45_9CORY</name>
<dbReference type="Proteomes" id="UP000427071">
    <property type="component" value="Chromosome"/>
</dbReference>
<proteinExistence type="predicted"/>
<protein>
    <submittedName>
        <fullName evidence="6">VIT family protein</fullName>
    </submittedName>
</protein>
<dbReference type="InterPro" id="IPR008217">
    <property type="entry name" value="Ccc1_fam"/>
</dbReference>
<dbReference type="GO" id="GO:0030026">
    <property type="term" value="P:intracellular manganese ion homeostasis"/>
    <property type="evidence" value="ECO:0007669"/>
    <property type="project" value="InterPro"/>
</dbReference>
<gene>
    <name evidence="6" type="ORF">CKALI_02095</name>
</gene>
<keyword evidence="3 5" id="KW-1133">Transmembrane helix</keyword>
<dbReference type="GO" id="GO:0012505">
    <property type="term" value="C:endomembrane system"/>
    <property type="evidence" value="ECO:0007669"/>
    <property type="project" value="UniProtKB-SubCell"/>
</dbReference>
<dbReference type="PANTHER" id="PTHR31851">
    <property type="entry name" value="FE(2+)/MN(2+) TRANSPORTER PCL1"/>
    <property type="match status" value="1"/>
</dbReference>
<evidence type="ECO:0000256" key="5">
    <source>
        <dbReference type="SAM" id="Phobius"/>
    </source>
</evidence>
<sequence length="238" mass="24744">MSDHSSDFFEPHATGVNSKLNWLRAGVLGANDGIVSVAGLLMGVAAAGAGSRELMTAGMAAVASGAVSMALGEYVSVSAQRDTEKQLVAKEKWELETFPEHEHEELVGILQSKGMSVTTAEKAATEMESHDALAAHLDMELGLDAEEFTNPWVAAGSSAVAFVVGAMIPFLCAVFAPVDVRIWVILLGTLIALSITGGFSAKFSDSSKSRSVTRLVIGGALALVVTYGIGWVFGVSVA</sequence>
<feature type="transmembrane region" description="Helical" evidence="5">
    <location>
        <begin position="215"/>
        <end position="234"/>
    </location>
</feature>
<feature type="transmembrane region" description="Helical" evidence="5">
    <location>
        <begin position="152"/>
        <end position="176"/>
    </location>
</feature>
<dbReference type="Pfam" id="PF01988">
    <property type="entry name" value="VIT1"/>
    <property type="match status" value="1"/>
</dbReference>
<evidence type="ECO:0000256" key="4">
    <source>
        <dbReference type="ARBA" id="ARBA00023136"/>
    </source>
</evidence>